<feature type="compositionally biased region" description="Basic and acidic residues" evidence="1">
    <location>
        <begin position="120"/>
        <end position="133"/>
    </location>
</feature>
<organism evidence="2 3">
    <name type="scientific">Tritonibacter mobilis F1926</name>
    <dbReference type="NCBI Taxonomy" id="1265309"/>
    <lineage>
        <taxon>Bacteria</taxon>
        <taxon>Pseudomonadati</taxon>
        <taxon>Pseudomonadota</taxon>
        <taxon>Alphaproteobacteria</taxon>
        <taxon>Rhodobacterales</taxon>
        <taxon>Paracoccaceae</taxon>
        <taxon>Tritonibacter</taxon>
    </lineage>
</organism>
<dbReference type="AlphaFoldDB" id="A0A1B1A1S0"/>
<gene>
    <name evidence="2" type="ORF">K529_007105</name>
</gene>
<evidence type="ECO:0000313" key="2">
    <source>
        <dbReference type="EMBL" id="ANP40529.1"/>
    </source>
</evidence>
<evidence type="ECO:0000256" key="1">
    <source>
        <dbReference type="SAM" id="MobiDB-lite"/>
    </source>
</evidence>
<protein>
    <submittedName>
        <fullName evidence="2">Uncharacterized protein</fullName>
    </submittedName>
</protein>
<dbReference type="STRING" id="1265309.K529_007105"/>
<name>A0A1B1A1S0_9RHOB</name>
<dbReference type="KEGG" id="rmb:K529_007105"/>
<dbReference type="Proteomes" id="UP000013243">
    <property type="component" value="Chromosome"/>
</dbReference>
<feature type="region of interest" description="Disordered" evidence="1">
    <location>
        <begin position="120"/>
        <end position="163"/>
    </location>
</feature>
<proteinExistence type="predicted"/>
<dbReference type="EMBL" id="CP015230">
    <property type="protein sequence ID" value="ANP40529.1"/>
    <property type="molecule type" value="Genomic_DNA"/>
</dbReference>
<sequence length="163" mass="17990">MTEESQNIVAGYDRNQLVHAVIWPEGPDGASATLYDTDGVVLSEVPITEPVKGSVWSSLMPQGYKIDIAGCNVISMSGEVVVATRTEFDTVVVTERAEVSLEHTMQRMVNKAVREERLRAERRAQRQAQREQEPQLVEDDADAELPEDTAAEQTTETEDASNA</sequence>
<accession>A0A1B1A1S0</accession>
<dbReference type="GeneID" id="28249587"/>
<reference evidence="2 3" key="1">
    <citation type="journal article" date="2016" name="ISME J.">
        <title>Global occurrence and heterogeneity of the Roseobacter-clade species Ruegeria mobilis.</title>
        <authorList>
            <person name="Sonnenschein E."/>
            <person name="Gram L."/>
        </authorList>
    </citation>
    <scope>NUCLEOTIDE SEQUENCE [LARGE SCALE GENOMIC DNA]</scope>
    <source>
        <strain evidence="2 3">F1926</strain>
    </source>
</reference>
<feature type="compositionally biased region" description="Acidic residues" evidence="1">
    <location>
        <begin position="136"/>
        <end position="163"/>
    </location>
</feature>
<dbReference type="RefSeq" id="WP_005615572.1">
    <property type="nucleotide sequence ID" value="NZ_CP015230.1"/>
</dbReference>
<evidence type="ECO:0000313" key="3">
    <source>
        <dbReference type="Proteomes" id="UP000013243"/>
    </source>
</evidence>